<feature type="non-terminal residue" evidence="1">
    <location>
        <position position="1"/>
    </location>
</feature>
<organism evidence="1 2">
    <name type="scientific">Dentiscutata heterogama</name>
    <dbReference type="NCBI Taxonomy" id="1316150"/>
    <lineage>
        <taxon>Eukaryota</taxon>
        <taxon>Fungi</taxon>
        <taxon>Fungi incertae sedis</taxon>
        <taxon>Mucoromycota</taxon>
        <taxon>Glomeromycotina</taxon>
        <taxon>Glomeromycetes</taxon>
        <taxon>Diversisporales</taxon>
        <taxon>Gigasporaceae</taxon>
        <taxon>Dentiscutata</taxon>
    </lineage>
</organism>
<evidence type="ECO:0000313" key="2">
    <source>
        <dbReference type="Proteomes" id="UP000789702"/>
    </source>
</evidence>
<name>A0ACA9QQD9_9GLOM</name>
<comment type="caution">
    <text evidence="1">The sequence shown here is derived from an EMBL/GenBank/DDBJ whole genome shotgun (WGS) entry which is preliminary data.</text>
</comment>
<gene>
    <name evidence="1" type="ORF">DHETER_LOCUS15068</name>
</gene>
<sequence>VMQAMETPPDEDDAILDFEMLCNSYADSLDNVYFGKILSKLFYPTANVGITIATLVENLLRAEKNEIYIKELGK</sequence>
<feature type="non-terminal residue" evidence="1">
    <location>
        <position position="74"/>
    </location>
</feature>
<dbReference type="Proteomes" id="UP000789702">
    <property type="component" value="Unassembled WGS sequence"/>
</dbReference>
<accession>A0ACA9QQD9</accession>
<protein>
    <submittedName>
        <fullName evidence="1">12888_t:CDS:1</fullName>
    </submittedName>
</protein>
<keyword evidence="2" id="KW-1185">Reference proteome</keyword>
<dbReference type="EMBL" id="CAJVPU010049676">
    <property type="protein sequence ID" value="CAG8757857.1"/>
    <property type="molecule type" value="Genomic_DNA"/>
</dbReference>
<evidence type="ECO:0000313" key="1">
    <source>
        <dbReference type="EMBL" id="CAG8757857.1"/>
    </source>
</evidence>
<proteinExistence type="predicted"/>
<reference evidence="1" key="1">
    <citation type="submission" date="2021-06" db="EMBL/GenBank/DDBJ databases">
        <authorList>
            <person name="Kallberg Y."/>
            <person name="Tangrot J."/>
            <person name="Rosling A."/>
        </authorList>
    </citation>
    <scope>NUCLEOTIDE SEQUENCE</scope>
    <source>
        <strain evidence="1">IL203A</strain>
    </source>
</reference>